<evidence type="ECO:0000256" key="3">
    <source>
        <dbReference type="ARBA" id="ARBA00022833"/>
    </source>
</evidence>
<dbReference type="InterPro" id="IPR013085">
    <property type="entry name" value="U1-CZ_Znf_C2H2"/>
</dbReference>
<reference evidence="4" key="2">
    <citation type="submission" date="2020-05" db="UniProtKB">
        <authorList>
            <consortium name="EnsemblMetazoa"/>
        </authorList>
    </citation>
    <scope>IDENTIFICATION</scope>
    <source>
        <strain evidence="4">Indian</strain>
    </source>
</reference>
<evidence type="ECO:0000256" key="2">
    <source>
        <dbReference type="ARBA" id="ARBA00022771"/>
    </source>
</evidence>
<accession>A0A182YHF9</accession>
<keyword evidence="3" id="KW-0862">Zinc</keyword>
<dbReference type="PROSITE" id="PS50103">
    <property type="entry name" value="ZF_C3H1"/>
    <property type="match status" value="1"/>
</dbReference>
<keyword evidence="1" id="KW-0479">Metal-binding</keyword>
<dbReference type="GO" id="GO:0005689">
    <property type="term" value="C:U12-type spliceosomal complex"/>
    <property type="evidence" value="ECO:0007669"/>
    <property type="project" value="TreeGrafter"/>
</dbReference>
<evidence type="ECO:0000313" key="5">
    <source>
        <dbReference type="Proteomes" id="UP000076408"/>
    </source>
</evidence>
<organism evidence="4 5">
    <name type="scientific">Anopheles stephensi</name>
    <name type="common">Indo-Pakistan malaria mosquito</name>
    <dbReference type="NCBI Taxonomy" id="30069"/>
    <lineage>
        <taxon>Eukaryota</taxon>
        <taxon>Metazoa</taxon>
        <taxon>Ecdysozoa</taxon>
        <taxon>Arthropoda</taxon>
        <taxon>Hexapoda</taxon>
        <taxon>Insecta</taxon>
        <taxon>Pterygota</taxon>
        <taxon>Neoptera</taxon>
        <taxon>Endopterygota</taxon>
        <taxon>Diptera</taxon>
        <taxon>Nematocera</taxon>
        <taxon>Culicoidea</taxon>
        <taxon>Culicidae</taxon>
        <taxon>Anophelinae</taxon>
        <taxon>Anopheles</taxon>
    </lineage>
</organism>
<sequence>MGRKYYCDYCDKRIQNDYNIIKQHNVGLPHLRAKAEYFQQFKGSTKIKTPIDLEQILAEVKHKAPCRSLKDGSDCTFGVLCRYRHYTQEQIWEMQKFVKSKQDIHQKRSERLRKSMRNVKVRSELFIQKRFDRPAVETLPPSLQRLEDLMLPSSK</sequence>
<keyword evidence="2" id="KW-0863">Zinc-finger</keyword>
<dbReference type="InterPro" id="IPR000571">
    <property type="entry name" value="Znf_CCCH"/>
</dbReference>
<protein>
    <submittedName>
        <fullName evidence="4">Uncharacterized protein</fullName>
    </submittedName>
</protein>
<dbReference type="Pfam" id="PF06220">
    <property type="entry name" value="zf-U1"/>
    <property type="match status" value="1"/>
</dbReference>
<dbReference type="SUPFAM" id="SSF57667">
    <property type="entry name" value="beta-beta-alpha zinc fingers"/>
    <property type="match status" value="1"/>
</dbReference>
<name>A0A182YHF9_ANOST</name>
<dbReference type="OMA" id="DYCCCFM"/>
<dbReference type="PANTHER" id="PTHR16465:SF0">
    <property type="entry name" value="ZINC FINGER MATRIN-TYPE PROTEIN 5"/>
    <property type="match status" value="1"/>
</dbReference>
<dbReference type="GO" id="GO:0008270">
    <property type="term" value="F:zinc ion binding"/>
    <property type="evidence" value="ECO:0007669"/>
    <property type="project" value="UniProtKB-KW"/>
</dbReference>
<dbReference type="VEuPathDB" id="VectorBase:ASTE010957"/>
<dbReference type="Proteomes" id="UP000076408">
    <property type="component" value="Unassembled WGS sequence"/>
</dbReference>
<dbReference type="STRING" id="30069.A0A182YHF9"/>
<evidence type="ECO:0000313" key="4">
    <source>
        <dbReference type="EnsemblMetazoa" id="ASTEI07895-PA"/>
    </source>
</evidence>
<dbReference type="VEuPathDB" id="VectorBase:ASTEI07895"/>
<proteinExistence type="predicted"/>
<dbReference type="PANTHER" id="PTHR16465">
    <property type="entry name" value="NUCLEASE-RELATED"/>
    <property type="match status" value="1"/>
</dbReference>
<dbReference type="Gene3D" id="3.30.160.60">
    <property type="entry name" value="Classic Zinc Finger"/>
    <property type="match status" value="1"/>
</dbReference>
<dbReference type="EnsemblMetazoa" id="ASTEI07895-RA">
    <property type="protein sequence ID" value="ASTEI07895-PA"/>
    <property type="gene ID" value="ASTEI07895"/>
</dbReference>
<evidence type="ECO:0000256" key="1">
    <source>
        <dbReference type="ARBA" id="ARBA00022723"/>
    </source>
</evidence>
<reference evidence="5" key="1">
    <citation type="journal article" date="2014" name="Genome Biol.">
        <title>Genome analysis of a major urban malaria vector mosquito, Anopheles stephensi.</title>
        <authorList>
            <person name="Jiang X."/>
            <person name="Peery A."/>
            <person name="Hall A.B."/>
            <person name="Sharma A."/>
            <person name="Chen X.G."/>
            <person name="Waterhouse R.M."/>
            <person name="Komissarov A."/>
            <person name="Riehle M.M."/>
            <person name="Shouche Y."/>
            <person name="Sharakhova M.V."/>
            <person name="Lawson D."/>
            <person name="Pakpour N."/>
            <person name="Arensburger P."/>
            <person name="Davidson V.L."/>
            <person name="Eiglmeier K."/>
            <person name="Emrich S."/>
            <person name="George P."/>
            <person name="Kennedy R.C."/>
            <person name="Mane S.P."/>
            <person name="Maslen G."/>
            <person name="Oringanje C."/>
            <person name="Qi Y."/>
            <person name="Settlage R."/>
            <person name="Tojo M."/>
            <person name="Tubio J.M."/>
            <person name="Unger M.F."/>
            <person name="Wang B."/>
            <person name="Vernick K.D."/>
            <person name="Ribeiro J.M."/>
            <person name="James A.A."/>
            <person name="Michel K."/>
            <person name="Riehle M.A."/>
            <person name="Luckhart S."/>
            <person name="Sharakhov I.V."/>
            <person name="Tu Z."/>
        </authorList>
    </citation>
    <scope>NUCLEOTIDE SEQUENCE [LARGE SCALE GENOMIC DNA]</scope>
    <source>
        <strain evidence="5">Indian</strain>
    </source>
</reference>
<keyword evidence="5" id="KW-1185">Reference proteome</keyword>
<dbReference type="InterPro" id="IPR036236">
    <property type="entry name" value="Znf_C2H2_sf"/>
</dbReference>
<dbReference type="AlphaFoldDB" id="A0A182YHF9"/>
<dbReference type="VEuPathDB" id="VectorBase:ASTEI20_042721"/>